<comment type="caution">
    <text evidence="2">The sequence shown here is derived from an EMBL/GenBank/DDBJ whole genome shotgun (WGS) entry which is preliminary data.</text>
</comment>
<feature type="signal peptide" evidence="1">
    <location>
        <begin position="1"/>
        <end position="21"/>
    </location>
</feature>
<name>A0A5D0QZI3_9FLAO</name>
<sequence length="224" mass="26909">MKALFSILLLLFMLHSISAQENIYIDENGQEIDNQDYQKRWRNKDLLLTTWSHIDTNGIKNYTLKKDLYMTGNYDYNEITLQLEIIINREIPKNNIILIEYNYKDDLCTVPRWDNNWTEDNIKDRKKFTDPLRKSILKKNISYITLYEEGMTLANKPNDKNEYFFIDAKKTFRNKLFIYPTNCGSYAIIKPNGETLIRNGEYRPDWMVTHLEQKNWKLFFDSND</sequence>
<dbReference type="Proteomes" id="UP000324358">
    <property type="component" value="Unassembled WGS sequence"/>
</dbReference>
<evidence type="ECO:0000313" key="3">
    <source>
        <dbReference type="Proteomes" id="UP000324358"/>
    </source>
</evidence>
<keyword evidence="1" id="KW-0732">Signal</keyword>
<dbReference type="RefSeq" id="WP_148367186.1">
    <property type="nucleotide sequence ID" value="NZ_VSKL01000001.1"/>
</dbReference>
<gene>
    <name evidence="2" type="ORF">ES675_00355</name>
</gene>
<dbReference type="OrthoDB" id="1445822at2"/>
<feature type="chain" id="PRO_5023121386" evidence="1">
    <location>
        <begin position="22"/>
        <end position="224"/>
    </location>
</feature>
<dbReference type="EMBL" id="VSKL01000001">
    <property type="protein sequence ID" value="TYB74627.1"/>
    <property type="molecule type" value="Genomic_DNA"/>
</dbReference>
<reference evidence="2 3" key="1">
    <citation type="submission" date="2019-08" db="EMBL/GenBank/DDBJ databases">
        <title>Genomes of Antarctic Bizionia species.</title>
        <authorList>
            <person name="Bowman J.P."/>
        </authorList>
    </citation>
    <scope>NUCLEOTIDE SEQUENCE [LARGE SCALE GENOMIC DNA]</scope>
    <source>
        <strain evidence="2 3">APA-1</strain>
    </source>
</reference>
<accession>A0A5D0QZI3</accession>
<protein>
    <submittedName>
        <fullName evidence="2">Uncharacterized protein</fullName>
    </submittedName>
</protein>
<keyword evidence="3" id="KW-1185">Reference proteome</keyword>
<organism evidence="2 3">
    <name type="scientific">Bizionia algoritergicola</name>
    <dbReference type="NCBI Taxonomy" id="291187"/>
    <lineage>
        <taxon>Bacteria</taxon>
        <taxon>Pseudomonadati</taxon>
        <taxon>Bacteroidota</taxon>
        <taxon>Flavobacteriia</taxon>
        <taxon>Flavobacteriales</taxon>
        <taxon>Flavobacteriaceae</taxon>
        <taxon>Bizionia</taxon>
    </lineage>
</organism>
<proteinExistence type="predicted"/>
<evidence type="ECO:0000256" key="1">
    <source>
        <dbReference type="SAM" id="SignalP"/>
    </source>
</evidence>
<dbReference type="AlphaFoldDB" id="A0A5D0QZI3"/>
<evidence type="ECO:0000313" key="2">
    <source>
        <dbReference type="EMBL" id="TYB74627.1"/>
    </source>
</evidence>